<dbReference type="InterPro" id="IPR015943">
    <property type="entry name" value="WD40/YVTN_repeat-like_dom_sf"/>
</dbReference>
<sequence length="271" mass="30178">MAAWSPPVLDLSSDPKPVHTYDINQECNFARSARWTPDGSMFMAQCENRTLQLFTPSSTIEPVSTSPSLVLPQSAPILDFAWYPTASPMDLSSFCVLASVRECPVKLLDASDGRLRASYKIVDHRERFIAPHSMTFNPTATKIYCGHEDAIEVFDVSQPGNGMRIPTTPSKKSKDGLKDGVPLMFVGGGPRAAVTQVRFNPMNPHILYAAYRRREEIIGWDLRSDVTVPFVKYVGPHRPTTNQKMSFDIDCSGRRLMTGDQQGAIHVFNLQ</sequence>
<reference evidence="2" key="1">
    <citation type="journal article" date="2012" name="Proc. Natl. Acad. Sci. U.S.A.">
        <title>Genome sequence of the button mushroom Agaricus bisporus reveals mechanisms governing adaptation to a humic-rich ecological niche.</title>
        <authorList>
            <person name="Morin E."/>
            <person name="Kohler A."/>
            <person name="Baker A.R."/>
            <person name="Foulongne-Oriol M."/>
            <person name="Lombard V."/>
            <person name="Nagy L.G."/>
            <person name="Ohm R.A."/>
            <person name="Patyshakuliyeva A."/>
            <person name="Brun A."/>
            <person name="Aerts A.L."/>
            <person name="Bailey A.M."/>
            <person name="Billette C."/>
            <person name="Coutinho P.M."/>
            <person name="Deakin G."/>
            <person name="Doddapaneni H."/>
            <person name="Floudas D."/>
            <person name="Grimwood J."/>
            <person name="Hilden K."/>
            <person name="Kuees U."/>
            <person name="LaButti K.M."/>
            <person name="Lapidus A."/>
            <person name="Lindquist E.A."/>
            <person name="Lucas S.M."/>
            <person name="Murat C."/>
            <person name="Riley R.W."/>
            <person name="Salamov A.A."/>
            <person name="Schmutz J."/>
            <person name="Subramanian V."/>
            <person name="Woesten H.A.B."/>
            <person name="Xu J."/>
            <person name="Eastwood D.C."/>
            <person name="Foster G.D."/>
            <person name="Sonnenberg A.S."/>
            <person name="Cullen D."/>
            <person name="de Vries R.P."/>
            <person name="Lundell T."/>
            <person name="Hibbett D.S."/>
            <person name="Henrissat B."/>
            <person name="Burton K.S."/>
            <person name="Kerrigan R.W."/>
            <person name="Challen M.P."/>
            <person name="Grigoriev I.V."/>
            <person name="Martin F."/>
        </authorList>
    </citation>
    <scope>NUCLEOTIDE SEQUENCE [LARGE SCALE GENOMIC DNA]</scope>
    <source>
        <strain evidence="2">JB137-S8 / ATCC MYA-4627 / FGSC 10392</strain>
    </source>
</reference>
<feature type="non-terminal residue" evidence="1">
    <location>
        <position position="1"/>
    </location>
</feature>
<evidence type="ECO:0000313" key="2">
    <source>
        <dbReference type="Proteomes" id="UP000008493"/>
    </source>
</evidence>
<dbReference type="OMA" id="DINQECN"/>
<dbReference type="PANTHER" id="PTHR13211">
    <property type="entry name" value="TELOMERASE CAJAL BODY PROTEIN 1"/>
    <property type="match status" value="1"/>
</dbReference>
<gene>
    <name evidence="1" type="ORF">AGABI1DRAFT_109839</name>
</gene>
<protein>
    <recommendedName>
        <fullName evidence="3">Anaphase-promoting complex subunit 4 WD40 domain-containing protein</fullName>
    </recommendedName>
</protein>
<dbReference type="eggNOG" id="KOG2919">
    <property type="taxonomic scope" value="Eukaryota"/>
</dbReference>
<proteinExistence type="predicted"/>
<dbReference type="Gene3D" id="2.130.10.10">
    <property type="entry name" value="YVTN repeat-like/Quinoprotein amine dehydrogenase"/>
    <property type="match status" value="1"/>
</dbReference>
<dbReference type="FunCoup" id="K5XJT6">
    <property type="interactions" value="488"/>
</dbReference>
<accession>K5XJT6</accession>
<dbReference type="GeneID" id="18822791"/>
<dbReference type="InterPro" id="IPR051150">
    <property type="entry name" value="SWT21/TCAB1_mRNA_Telomere"/>
</dbReference>
<dbReference type="InterPro" id="IPR036322">
    <property type="entry name" value="WD40_repeat_dom_sf"/>
</dbReference>
<evidence type="ECO:0000313" key="1">
    <source>
        <dbReference type="EMBL" id="EKM74765.1"/>
    </source>
</evidence>
<organism evidence="1 2">
    <name type="scientific">Agaricus bisporus var. burnettii (strain JB137-S8 / ATCC MYA-4627 / FGSC 10392)</name>
    <name type="common">White button mushroom</name>
    <dbReference type="NCBI Taxonomy" id="597362"/>
    <lineage>
        <taxon>Eukaryota</taxon>
        <taxon>Fungi</taxon>
        <taxon>Dikarya</taxon>
        <taxon>Basidiomycota</taxon>
        <taxon>Agaricomycotina</taxon>
        <taxon>Agaricomycetes</taxon>
        <taxon>Agaricomycetidae</taxon>
        <taxon>Agaricales</taxon>
        <taxon>Agaricineae</taxon>
        <taxon>Agaricaceae</taxon>
        <taxon>Agaricus</taxon>
    </lineage>
</organism>
<dbReference type="InParanoid" id="K5XJT6"/>
<dbReference type="HOGENOM" id="CLU_022731_1_1_1"/>
<evidence type="ECO:0008006" key="3">
    <source>
        <dbReference type="Google" id="ProtNLM"/>
    </source>
</evidence>
<dbReference type="OrthoDB" id="239865at2759"/>
<dbReference type="STRING" id="597362.K5XJT6"/>
<keyword evidence="2" id="KW-1185">Reference proteome</keyword>
<dbReference type="Proteomes" id="UP000008493">
    <property type="component" value="Unassembled WGS sequence"/>
</dbReference>
<name>K5XJT6_AGABU</name>
<dbReference type="SUPFAM" id="SSF50978">
    <property type="entry name" value="WD40 repeat-like"/>
    <property type="match status" value="1"/>
</dbReference>
<dbReference type="KEGG" id="abp:AGABI1DRAFT109839"/>
<dbReference type="PANTHER" id="PTHR13211:SF0">
    <property type="entry name" value="TELOMERASE CAJAL BODY PROTEIN 1"/>
    <property type="match status" value="1"/>
</dbReference>
<dbReference type="AlphaFoldDB" id="K5XJT6"/>
<dbReference type="RefSeq" id="XP_007334583.1">
    <property type="nucleotide sequence ID" value="XM_007334521.1"/>
</dbReference>
<dbReference type="EMBL" id="JH971428">
    <property type="protein sequence ID" value="EKM74765.1"/>
    <property type="molecule type" value="Genomic_DNA"/>
</dbReference>